<keyword evidence="3" id="KW-0560">Oxidoreductase</keyword>
<dbReference type="Pfam" id="PF00106">
    <property type="entry name" value="adh_short"/>
    <property type="match status" value="1"/>
</dbReference>
<dbReference type="AlphaFoldDB" id="A0A3F3H2U6"/>
<protein>
    <submittedName>
        <fullName evidence="4">Short-chain dehydrogenase/oxidoreductase</fullName>
    </submittedName>
</protein>
<dbReference type="EMBL" id="DF968081">
    <property type="protein sequence ID" value="GAP04297.1"/>
    <property type="molecule type" value="Genomic_DNA"/>
</dbReference>
<dbReference type="Gene3D" id="3.40.50.720">
    <property type="entry name" value="NAD(P)-binding Rossmann-like Domain"/>
    <property type="match status" value="1"/>
</dbReference>
<comment type="similarity">
    <text evidence="1">Belongs to the short-chain dehydrogenases/reductases (SDR) family.</text>
</comment>
<proteinExistence type="inferred from homology"/>
<keyword evidence="2" id="KW-0521">NADP</keyword>
<evidence type="ECO:0000256" key="1">
    <source>
        <dbReference type="ARBA" id="ARBA00006484"/>
    </source>
</evidence>
<dbReference type="PANTHER" id="PTHR43618">
    <property type="entry name" value="7-ALPHA-HYDROXYSTEROID DEHYDROGENASE"/>
    <property type="match status" value="1"/>
</dbReference>
<dbReference type="GO" id="GO:0016491">
    <property type="term" value="F:oxidoreductase activity"/>
    <property type="evidence" value="ECO:0007669"/>
    <property type="project" value="UniProtKB-KW"/>
</dbReference>
<dbReference type="InterPro" id="IPR052178">
    <property type="entry name" value="Sec_Metab_Biosynth_SDR"/>
</dbReference>
<dbReference type="RefSeq" id="WP_059393728.1">
    <property type="nucleotide sequence ID" value="NZ_CAUZLZ010000004.1"/>
</dbReference>
<organism evidence="4">
    <name type="scientific">Fructobacillus tropaeoli</name>
    <dbReference type="NCBI Taxonomy" id="709323"/>
    <lineage>
        <taxon>Bacteria</taxon>
        <taxon>Bacillati</taxon>
        <taxon>Bacillota</taxon>
        <taxon>Bacilli</taxon>
        <taxon>Lactobacillales</taxon>
        <taxon>Lactobacillaceae</taxon>
        <taxon>Fructobacillus</taxon>
    </lineage>
</organism>
<evidence type="ECO:0000256" key="2">
    <source>
        <dbReference type="ARBA" id="ARBA00022857"/>
    </source>
</evidence>
<dbReference type="SUPFAM" id="SSF51735">
    <property type="entry name" value="NAD(P)-binding Rossmann-fold domains"/>
    <property type="match status" value="1"/>
</dbReference>
<dbReference type="STRING" id="709323.GCA_001047135_00841"/>
<dbReference type="Proteomes" id="UP000064514">
    <property type="component" value="Unassembled WGS sequence"/>
</dbReference>
<evidence type="ECO:0000313" key="4">
    <source>
        <dbReference type="EMBL" id="GAP04297.1"/>
    </source>
</evidence>
<accession>A0A3F3H2U6</accession>
<name>A0A3F3H2U6_9LACO</name>
<sequence length="240" mass="26322">MKNIVITGGTSGVGLAIARDLAASGHRLIIVGRNLVRGESVANTLGNNTDFVAGDLTTDEGRRKVVNFIKKSMPMIDVLFLSAGIYPKSSTENIQANLTSHYYLTKSLEDRLAGGRILIVTGSPTAIQCLPINSGQQTVLQRSAWILTHKTLLMTYLSHQLHSKRISVNSFFPGDVNSRLMPYTMGLSNQKVPVGKILALSPSFDGVTGRFFDENGQEILLNQSKYNYNQAQINLSKYFQ</sequence>
<reference evidence="4" key="1">
    <citation type="journal article" date="2015" name="BMC Genomics">
        <title>Comparative genomics of Fructobacillus spp. and Leuconostoc spp. reveals niche-specific evolution of Fructobacillus spp.</title>
        <authorList>
            <person name="Endo A."/>
            <person name="Tanizawa Y."/>
            <person name="Tanaka N."/>
            <person name="Maeno S."/>
            <person name="Kumar H."/>
            <person name="Shiwa Y."/>
            <person name="Okada S."/>
            <person name="Yoshikawa H."/>
            <person name="Dicks L."/>
            <person name="Nakagawa J."/>
            <person name="Arita M."/>
        </authorList>
    </citation>
    <scope>NUCLEOTIDE SEQUENCE [LARGE SCALE GENOMIC DNA]</scope>
    <source>
        <strain evidence="4">F214-1</strain>
    </source>
</reference>
<dbReference type="InterPro" id="IPR002347">
    <property type="entry name" value="SDR_fam"/>
</dbReference>
<dbReference type="PANTHER" id="PTHR43618:SF8">
    <property type="entry name" value="7ALPHA-HYDROXYSTEROID DEHYDROGENASE"/>
    <property type="match status" value="1"/>
</dbReference>
<dbReference type="InterPro" id="IPR036291">
    <property type="entry name" value="NAD(P)-bd_dom_sf"/>
</dbReference>
<evidence type="ECO:0000256" key="3">
    <source>
        <dbReference type="ARBA" id="ARBA00023002"/>
    </source>
</evidence>
<gene>
    <name evidence="4" type="ORF">FTRO_0040340</name>
</gene>
<dbReference type="CDD" id="cd05233">
    <property type="entry name" value="SDR_c"/>
    <property type="match status" value="1"/>
</dbReference>
<dbReference type="PRINTS" id="PR00081">
    <property type="entry name" value="GDHRDH"/>
</dbReference>